<gene>
    <name evidence="7" type="ORF">G7Z17_g2000</name>
</gene>
<dbReference type="CDD" id="cd05233">
    <property type="entry name" value="SDR_c"/>
    <property type="match status" value="1"/>
</dbReference>
<dbReference type="GO" id="GO:0032787">
    <property type="term" value="P:monocarboxylic acid metabolic process"/>
    <property type="evidence" value="ECO:0007669"/>
    <property type="project" value="UniProtKB-ARBA"/>
</dbReference>
<evidence type="ECO:0000256" key="5">
    <source>
        <dbReference type="ARBA" id="ARBA00048508"/>
    </source>
</evidence>
<keyword evidence="3" id="KW-0521">NADP</keyword>
<evidence type="ECO:0000256" key="6">
    <source>
        <dbReference type="SAM" id="MobiDB-lite"/>
    </source>
</evidence>
<dbReference type="Pfam" id="PF00106">
    <property type="entry name" value="adh_short"/>
    <property type="match status" value="1"/>
</dbReference>
<dbReference type="AlphaFoldDB" id="A0A9P5HP37"/>
<dbReference type="EC" id="1.1.1.100" evidence="2"/>
<feature type="compositionally biased region" description="Polar residues" evidence="6">
    <location>
        <begin position="417"/>
        <end position="427"/>
    </location>
</feature>
<dbReference type="InterPro" id="IPR050259">
    <property type="entry name" value="SDR"/>
</dbReference>
<dbReference type="PANTHER" id="PTHR42879">
    <property type="entry name" value="3-OXOACYL-(ACYL-CARRIER-PROTEIN) REDUCTASE"/>
    <property type="match status" value="1"/>
</dbReference>
<comment type="similarity">
    <text evidence="1">Belongs to the short-chain dehydrogenases/reductases (SDR) family.</text>
</comment>
<comment type="catalytic activity">
    <reaction evidence="5">
        <text>a (3R)-hydroxyacyl-[ACP] + NADP(+) = a 3-oxoacyl-[ACP] + NADPH + H(+)</text>
        <dbReference type="Rhea" id="RHEA:17397"/>
        <dbReference type="Rhea" id="RHEA-COMP:9916"/>
        <dbReference type="Rhea" id="RHEA-COMP:9945"/>
        <dbReference type="ChEBI" id="CHEBI:15378"/>
        <dbReference type="ChEBI" id="CHEBI:57783"/>
        <dbReference type="ChEBI" id="CHEBI:58349"/>
        <dbReference type="ChEBI" id="CHEBI:78776"/>
        <dbReference type="ChEBI" id="CHEBI:78827"/>
        <dbReference type="EC" id="1.1.1.100"/>
    </reaction>
</comment>
<evidence type="ECO:0000256" key="3">
    <source>
        <dbReference type="ARBA" id="ARBA00022857"/>
    </source>
</evidence>
<feature type="compositionally biased region" description="Basic and acidic residues" evidence="6">
    <location>
        <begin position="305"/>
        <end position="351"/>
    </location>
</feature>
<reference evidence="7" key="1">
    <citation type="submission" date="2020-03" db="EMBL/GenBank/DDBJ databases">
        <title>Draft Genome Sequence of Cylindrodendrum hubeiense.</title>
        <authorList>
            <person name="Buettner E."/>
            <person name="Kellner H."/>
        </authorList>
    </citation>
    <scope>NUCLEOTIDE SEQUENCE</scope>
    <source>
        <strain evidence="7">IHI 201604</strain>
    </source>
</reference>
<keyword evidence="4" id="KW-0560">Oxidoreductase</keyword>
<evidence type="ECO:0000256" key="2">
    <source>
        <dbReference type="ARBA" id="ARBA00012948"/>
    </source>
</evidence>
<dbReference type="GO" id="GO:0004316">
    <property type="term" value="F:3-oxoacyl-[acyl-carrier-protein] reductase (NADPH) activity"/>
    <property type="evidence" value="ECO:0007669"/>
    <property type="project" value="UniProtKB-EC"/>
</dbReference>
<dbReference type="PANTHER" id="PTHR42879:SF2">
    <property type="entry name" value="3-OXOACYL-[ACYL-CARRIER-PROTEIN] REDUCTASE FABG"/>
    <property type="match status" value="1"/>
</dbReference>
<keyword evidence="8" id="KW-1185">Reference proteome</keyword>
<protein>
    <recommendedName>
        <fullName evidence="2">3-oxoacyl-[acyl-carrier-protein] reductase</fullName>
        <ecNumber evidence="2">1.1.1.100</ecNumber>
    </recommendedName>
</protein>
<dbReference type="Gene3D" id="3.40.50.720">
    <property type="entry name" value="NAD(P)-binding Rossmann-like Domain"/>
    <property type="match status" value="1"/>
</dbReference>
<comment type="caution">
    <text evidence="7">The sequence shown here is derived from an EMBL/GenBank/DDBJ whole genome shotgun (WGS) entry which is preliminary data.</text>
</comment>
<dbReference type="CDD" id="cd12148">
    <property type="entry name" value="fungal_TF_MHR"/>
    <property type="match status" value="1"/>
</dbReference>
<evidence type="ECO:0000256" key="4">
    <source>
        <dbReference type="ARBA" id="ARBA00023002"/>
    </source>
</evidence>
<sequence>MATLQLQTADNRVQGRLALVTGSSGGIGSACARALAADGCHIALHYSSSQAKAESLAGELRDKYPSQLFVTVAADLSDRDSTRTLVQRVLTQPEVAAKHEAISILVANAGLGRRIRDIQDIGEEDWDEMAEVNTRSQFVVTKGCLPGMRKQSWGRVILIGSIASRGGGLNGCHYAASKGALCSMGLNLATLLAPEGVTVNIVSPAMIGSTGMIPAPKQQTWSADTNLQSLMSTDPGLAIAGSIPVHRLGLPIEVSNVVSMFSKTGDSDGSPGSPPCRRCLEEHRECILAKSRRGGRRVRGIKSSGQRDKAPLRNDRSHDVSFAREGDVSNGDDAHDEGIPHGNRRPSDVLEHWQSPHAAANWPGDASGSIQEQAPLAGGSDGLEGRITSADLLNPSDALDLLAQVADLDTHERGGPSRSTGPSNNAQGVPADMIGSAAQYPPIAEGILPLSQASVLVHYHQRFHPFFPIAHKPIFDGEDVSEWIEKEEHLLTAILTVASKDDPAWAAVHEACSRHMESLMSKLIYTGSTTVGAVEAMLILAEWAPQHPQENAVIGCGKEDQGAWMLVGVAIRLGYLQRLEQTGLLLEKDVQSENFSRKRIAWAGTTLSSHQQHFSDVLSLL</sequence>
<dbReference type="InterPro" id="IPR002347">
    <property type="entry name" value="SDR_fam"/>
</dbReference>
<name>A0A9P5HP37_9HYPO</name>
<dbReference type="EMBL" id="JAANBB010000018">
    <property type="protein sequence ID" value="KAF7555695.1"/>
    <property type="molecule type" value="Genomic_DNA"/>
</dbReference>
<dbReference type="SUPFAM" id="SSF51735">
    <property type="entry name" value="NAD(P)-binding Rossmann-fold domains"/>
    <property type="match status" value="1"/>
</dbReference>
<evidence type="ECO:0000256" key="1">
    <source>
        <dbReference type="ARBA" id="ARBA00006484"/>
    </source>
</evidence>
<dbReference type="PROSITE" id="PS00061">
    <property type="entry name" value="ADH_SHORT"/>
    <property type="match status" value="1"/>
</dbReference>
<dbReference type="InterPro" id="IPR036291">
    <property type="entry name" value="NAD(P)-bd_dom_sf"/>
</dbReference>
<feature type="compositionally biased region" description="Basic residues" evidence="6">
    <location>
        <begin position="291"/>
        <end position="300"/>
    </location>
</feature>
<evidence type="ECO:0000313" key="8">
    <source>
        <dbReference type="Proteomes" id="UP000722485"/>
    </source>
</evidence>
<accession>A0A9P5HP37</accession>
<feature type="region of interest" description="Disordered" evidence="6">
    <location>
        <begin position="410"/>
        <end position="431"/>
    </location>
</feature>
<dbReference type="FunFam" id="3.40.50.720:FF:000173">
    <property type="entry name" value="3-oxoacyl-[acyl-carrier protein] reductase"/>
    <property type="match status" value="1"/>
</dbReference>
<dbReference type="PRINTS" id="PR00081">
    <property type="entry name" value="GDHRDH"/>
</dbReference>
<evidence type="ECO:0000313" key="7">
    <source>
        <dbReference type="EMBL" id="KAF7555695.1"/>
    </source>
</evidence>
<feature type="region of interest" description="Disordered" evidence="6">
    <location>
        <begin position="291"/>
        <end position="382"/>
    </location>
</feature>
<dbReference type="OrthoDB" id="417891at2759"/>
<dbReference type="InterPro" id="IPR020904">
    <property type="entry name" value="Sc_DH/Rdtase_CS"/>
</dbReference>
<proteinExistence type="inferred from homology"/>
<organism evidence="7 8">
    <name type="scientific">Cylindrodendrum hubeiense</name>
    <dbReference type="NCBI Taxonomy" id="595255"/>
    <lineage>
        <taxon>Eukaryota</taxon>
        <taxon>Fungi</taxon>
        <taxon>Dikarya</taxon>
        <taxon>Ascomycota</taxon>
        <taxon>Pezizomycotina</taxon>
        <taxon>Sordariomycetes</taxon>
        <taxon>Hypocreomycetidae</taxon>
        <taxon>Hypocreales</taxon>
        <taxon>Nectriaceae</taxon>
        <taxon>Cylindrodendrum</taxon>
    </lineage>
</organism>
<dbReference type="Proteomes" id="UP000722485">
    <property type="component" value="Unassembled WGS sequence"/>
</dbReference>